<gene>
    <name evidence="5" type="primary">nuoN</name>
    <name evidence="8" type="ORF">GCM10017600_23210</name>
</gene>
<reference evidence="8" key="2">
    <citation type="submission" date="2023-01" db="EMBL/GenBank/DDBJ databases">
        <authorList>
            <person name="Sun Q."/>
            <person name="Evtushenko L."/>
        </authorList>
    </citation>
    <scope>NUCLEOTIDE SEQUENCE</scope>
    <source>
        <strain evidence="8">VKM Ac-2007</strain>
    </source>
</reference>
<comment type="similarity">
    <text evidence="5">Belongs to the complex I subunit 2 family.</text>
</comment>
<reference evidence="8" key="1">
    <citation type="journal article" date="2014" name="Int. J. Syst. Evol. Microbiol.">
        <title>Complete genome sequence of Corynebacterium casei LMG S-19264T (=DSM 44701T), isolated from a smear-ripened cheese.</title>
        <authorList>
            <consortium name="US DOE Joint Genome Institute (JGI-PGF)"/>
            <person name="Walter F."/>
            <person name="Albersmeier A."/>
            <person name="Kalinowski J."/>
            <person name="Ruckert C."/>
        </authorList>
    </citation>
    <scope>NUCLEOTIDE SEQUENCE</scope>
    <source>
        <strain evidence="8">VKM Ac-2007</strain>
    </source>
</reference>
<keyword evidence="3 5" id="KW-1133">Transmembrane helix</keyword>
<evidence type="ECO:0000256" key="3">
    <source>
        <dbReference type="ARBA" id="ARBA00022989"/>
    </source>
</evidence>
<feature type="transmembrane region" description="Helical" evidence="5">
    <location>
        <begin position="303"/>
        <end position="321"/>
    </location>
</feature>
<dbReference type="GO" id="GO:0050136">
    <property type="term" value="F:NADH dehydrogenase (quinone) (non-electrogenic) activity"/>
    <property type="evidence" value="ECO:0007669"/>
    <property type="project" value="UniProtKB-UniRule"/>
</dbReference>
<feature type="transmembrane region" description="Helical" evidence="5">
    <location>
        <begin position="135"/>
        <end position="155"/>
    </location>
</feature>
<name>A0A9W6HZZ8_9ACTN</name>
<organism evidence="8 9">
    <name type="scientific">Streptosporangium carneum</name>
    <dbReference type="NCBI Taxonomy" id="47481"/>
    <lineage>
        <taxon>Bacteria</taxon>
        <taxon>Bacillati</taxon>
        <taxon>Actinomycetota</taxon>
        <taxon>Actinomycetes</taxon>
        <taxon>Streptosporangiales</taxon>
        <taxon>Streptosporangiaceae</taxon>
        <taxon>Streptosporangium</taxon>
    </lineage>
</organism>
<comment type="catalytic activity">
    <reaction evidence="5">
        <text>a quinone + NADH + 5 H(+)(in) = a quinol + NAD(+) + 4 H(+)(out)</text>
        <dbReference type="Rhea" id="RHEA:57888"/>
        <dbReference type="ChEBI" id="CHEBI:15378"/>
        <dbReference type="ChEBI" id="CHEBI:24646"/>
        <dbReference type="ChEBI" id="CHEBI:57540"/>
        <dbReference type="ChEBI" id="CHEBI:57945"/>
        <dbReference type="ChEBI" id="CHEBI:132124"/>
    </reaction>
</comment>
<evidence type="ECO:0000256" key="4">
    <source>
        <dbReference type="ARBA" id="ARBA00023136"/>
    </source>
</evidence>
<feature type="transmembrane region" description="Helical" evidence="5">
    <location>
        <begin position="275"/>
        <end position="296"/>
    </location>
</feature>
<keyword evidence="5" id="KW-0520">NAD</keyword>
<evidence type="ECO:0000256" key="5">
    <source>
        <dbReference type="HAMAP-Rule" id="MF_00445"/>
    </source>
</evidence>
<feature type="transmembrane region" description="Helical" evidence="5">
    <location>
        <begin position="112"/>
        <end position="129"/>
    </location>
</feature>
<evidence type="ECO:0000259" key="7">
    <source>
        <dbReference type="Pfam" id="PF00361"/>
    </source>
</evidence>
<evidence type="ECO:0000256" key="6">
    <source>
        <dbReference type="RuleBase" id="RU000320"/>
    </source>
</evidence>
<accession>A0A9W6HZZ8</accession>
<feature type="transmembrane region" description="Helical" evidence="5">
    <location>
        <begin position="242"/>
        <end position="263"/>
    </location>
</feature>
<feature type="transmembrane region" description="Helical" evidence="5">
    <location>
        <begin position="201"/>
        <end position="222"/>
    </location>
</feature>
<feature type="transmembrane region" description="Helical" evidence="5">
    <location>
        <begin position="15"/>
        <end position="32"/>
    </location>
</feature>
<dbReference type="PROSITE" id="PS51257">
    <property type="entry name" value="PROKAR_LIPOPROTEIN"/>
    <property type="match status" value="1"/>
</dbReference>
<dbReference type="InterPro" id="IPR001750">
    <property type="entry name" value="ND/Mrp_TM"/>
</dbReference>
<dbReference type="EMBL" id="BSEV01000003">
    <property type="protein sequence ID" value="GLK08916.1"/>
    <property type="molecule type" value="Genomic_DNA"/>
</dbReference>
<comment type="function">
    <text evidence="5">NDH-1 shuttles electrons from NADH, via FMN and iron-sulfur (Fe-S) centers, to quinones in the respiratory chain. The immediate electron acceptor for the enzyme in this species is believed to be a menaquinone. Couples the redox reaction to proton translocation (for every two electrons transferred, four hydrogen ions are translocated across the cytoplasmic membrane), and thus conserves the redox energy in a proton gradient.</text>
</comment>
<dbReference type="GO" id="GO:0005886">
    <property type="term" value="C:plasma membrane"/>
    <property type="evidence" value="ECO:0007669"/>
    <property type="project" value="UniProtKB-SubCell"/>
</dbReference>
<dbReference type="Proteomes" id="UP001143474">
    <property type="component" value="Unassembled WGS sequence"/>
</dbReference>
<protein>
    <recommendedName>
        <fullName evidence="5">NADH-quinone oxidoreductase subunit N</fullName>
        <ecNumber evidence="5">7.1.1.-</ecNumber>
    </recommendedName>
    <alternativeName>
        <fullName evidence="5">NADH dehydrogenase I subunit N</fullName>
    </alternativeName>
    <alternativeName>
        <fullName evidence="5">NDH-1 subunit N</fullName>
    </alternativeName>
</protein>
<feature type="transmembrane region" description="Helical" evidence="5">
    <location>
        <begin position="167"/>
        <end position="189"/>
    </location>
</feature>
<dbReference type="GO" id="GO:0012505">
    <property type="term" value="C:endomembrane system"/>
    <property type="evidence" value="ECO:0007669"/>
    <property type="project" value="UniProtKB-SubCell"/>
</dbReference>
<keyword evidence="5" id="KW-0813">Transport</keyword>
<evidence type="ECO:0000256" key="2">
    <source>
        <dbReference type="ARBA" id="ARBA00022692"/>
    </source>
</evidence>
<keyword evidence="5" id="KW-1278">Translocase</keyword>
<keyword evidence="9" id="KW-1185">Reference proteome</keyword>
<dbReference type="PANTHER" id="PTHR22773">
    <property type="entry name" value="NADH DEHYDROGENASE"/>
    <property type="match status" value="1"/>
</dbReference>
<dbReference type="AlphaFoldDB" id="A0A9W6HZZ8"/>
<feature type="domain" description="NADH:quinone oxidoreductase/Mrp antiporter transmembrane" evidence="7">
    <location>
        <begin position="131"/>
        <end position="415"/>
    </location>
</feature>
<dbReference type="Pfam" id="PF00361">
    <property type="entry name" value="Proton_antipo_M"/>
    <property type="match status" value="1"/>
</dbReference>
<feature type="transmembrane region" description="Helical" evidence="5">
    <location>
        <begin position="405"/>
        <end position="425"/>
    </location>
</feature>
<keyword evidence="5" id="KW-1003">Cell membrane</keyword>
<dbReference type="HAMAP" id="MF_00445">
    <property type="entry name" value="NDH1_NuoN_1"/>
    <property type="match status" value="1"/>
</dbReference>
<evidence type="ECO:0000256" key="1">
    <source>
        <dbReference type="ARBA" id="ARBA00004127"/>
    </source>
</evidence>
<dbReference type="InterPro" id="IPR010096">
    <property type="entry name" value="NADH-Q_OxRdtase_suN/2"/>
</dbReference>
<comment type="caution">
    <text evidence="8">The sequence shown here is derived from an EMBL/GenBank/DDBJ whole genome shotgun (WGS) entry which is preliminary data.</text>
</comment>
<evidence type="ECO:0000313" key="8">
    <source>
        <dbReference type="EMBL" id="GLK08916.1"/>
    </source>
</evidence>
<feature type="transmembrane region" description="Helical" evidence="5">
    <location>
        <begin position="333"/>
        <end position="358"/>
    </location>
</feature>
<dbReference type="GO" id="GO:0042773">
    <property type="term" value="P:ATP synthesis coupled electron transport"/>
    <property type="evidence" value="ECO:0007669"/>
    <property type="project" value="InterPro"/>
</dbReference>
<comment type="subcellular location">
    <subcellularLocation>
        <location evidence="5">Cell membrane</location>
        <topology evidence="5">Multi-pass membrane protein</topology>
    </subcellularLocation>
    <subcellularLocation>
        <location evidence="1">Endomembrane system</location>
        <topology evidence="1">Multi-pass membrane protein</topology>
    </subcellularLocation>
    <subcellularLocation>
        <location evidence="6">Membrane</location>
        <topology evidence="6">Multi-pass membrane protein</topology>
    </subcellularLocation>
</comment>
<keyword evidence="4 5" id="KW-0472">Membrane</keyword>
<comment type="subunit">
    <text evidence="5">NDH-1 is composed of 14 different subunits. Subunits NuoA, H, J, K, L, M, N constitute the membrane sector of the complex.</text>
</comment>
<dbReference type="EC" id="7.1.1.-" evidence="5"/>
<feature type="transmembrane region" description="Helical" evidence="5">
    <location>
        <begin position="80"/>
        <end position="100"/>
    </location>
</feature>
<proteinExistence type="inferred from homology"/>
<sequence length="507" mass="50221">MNGMRDDPLDLLPELFLLGGAVLGLLACAFLPRGRGRPVAWICALGLAGGLAAASVAAAGPGGTVFASYALDPLTHVTRVAVAAATLVVVVLAAGGTAGGRSGGAGGRRLEAEVHVLLLLAALGTIVMAGAEDLLVFVAAYLLASVPGYALAGLGEDSAGTEAALKYYLMGAFLGVLTLTGVTLLYGLAGTTAYGGLGGRLPSAPSAAVACALVTLLAGVLFKAGGVPGHFWVPDVTEGAPAAVAAFVTTVPKIGAFAALFRMAGGFFTASTADWRLLLALVSVATMTLGNLAAFFQDNVRRLLAYSTISQAGYLLLPVVVAGRGDLAEPALLFYLGAYAVTNLGAFAVVVAVGGDRLRDHTGLAGRSPWLACALAVCLLGLVGTPPTAVFFGKLTAFAAAWSGGYAWLAVVAAANTVASVFYYLRWIVPVFRPGETVVAAPPGDAVPSEGAASPGVAVPREGVPSPGGVAARKGLARGAVAVACVAAAASVALGLASGVALTLGGP</sequence>
<evidence type="ECO:0000313" key="9">
    <source>
        <dbReference type="Proteomes" id="UP001143474"/>
    </source>
</evidence>
<feature type="transmembrane region" description="Helical" evidence="5">
    <location>
        <begin position="39"/>
        <end position="60"/>
    </location>
</feature>
<dbReference type="GO" id="GO:0048038">
    <property type="term" value="F:quinone binding"/>
    <property type="evidence" value="ECO:0007669"/>
    <property type="project" value="UniProtKB-KW"/>
</dbReference>
<feature type="transmembrane region" description="Helical" evidence="5">
    <location>
        <begin position="370"/>
        <end position="393"/>
    </location>
</feature>
<feature type="transmembrane region" description="Helical" evidence="5">
    <location>
        <begin position="481"/>
        <end position="504"/>
    </location>
</feature>
<keyword evidence="5" id="KW-0874">Quinone</keyword>
<dbReference type="GO" id="GO:0008137">
    <property type="term" value="F:NADH dehydrogenase (ubiquinone) activity"/>
    <property type="evidence" value="ECO:0007669"/>
    <property type="project" value="InterPro"/>
</dbReference>
<keyword evidence="2 5" id="KW-0812">Transmembrane</keyword>